<feature type="transmembrane region" description="Helical" evidence="1">
    <location>
        <begin position="79"/>
        <end position="97"/>
    </location>
</feature>
<keyword evidence="1" id="KW-0472">Membrane</keyword>
<dbReference type="InterPro" id="IPR013099">
    <property type="entry name" value="K_chnl_dom"/>
</dbReference>
<dbReference type="Pfam" id="PF07885">
    <property type="entry name" value="Ion_trans_2"/>
    <property type="match status" value="1"/>
</dbReference>
<reference evidence="3 4" key="1">
    <citation type="submission" date="2024-09" db="EMBL/GenBank/DDBJ databases">
        <authorList>
            <person name="Sun Q."/>
            <person name="Mori K."/>
        </authorList>
    </citation>
    <scope>NUCLEOTIDE SEQUENCE [LARGE SCALE GENOMIC DNA]</scope>
    <source>
        <strain evidence="3 4">CCM 7228</strain>
    </source>
</reference>
<keyword evidence="1" id="KW-0812">Transmembrane</keyword>
<feature type="transmembrane region" description="Helical" evidence="1">
    <location>
        <begin position="37"/>
        <end position="58"/>
    </location>
</feature>
<feature type="transmembrane region" description="Helical" evidence="1">
    <location>
        <begin position="103"/>
        <end position="125"/>
    </location>
</feature>
<dbReference type="Proteomes" id="UP001589854">
    <property type="component" value="Unassembled WGS sequence"/>
</dbReference>
<evidence type="ECO:0000259" key="2">
    <source>
        <dbReference type="Pfam" id="PF07885"/>
    </source>
</evidence>
<evidence type="ECO:0000313" key="4">
    <source>
        <dbReference type="Proteomes" id="UP001589854"/>
    </source>
</evidence>
<organism evidence="3 4">
    <name type="scientific">Metabacillus herbersteinensis</name>
    <dbReference type="NCBI Taxonomy" id="283816"/>
    <lineage>
        <taxon>Bacteria</taxon>
        <taxon>Bacillati</taxon>
        <taxon>Bacillota</taxon>
        <taxon>Bacilli</taxon>
        <taxon>Bacillales</taxon>
        <taxon>Bacillaceae</taxon>
        <taxon>Metabacillus</taxon>
    </lineage>
</organism>
<evidence type="ECO:0000256" key="1">
    <source>
        <dbReference type="SAM" id="Phobius"/>
    </source>
</evidence>
<protein>
    <submittedName>
        <fullName evidence="3">Ion channel</fullName>
    </submittedName>
</protein>
<gene>
    <name evidence="3" type="ORF">ACFFIX_20645</name>
</gene>
<dbReference type="SUPFAM" id="SSF81324">
    <property type="entry name" value="Voltage-gated potassium channels"/>
    <property type="match status" value="1"/>
</dbReference>
<evidence type="ECO:0000313" key="3">
    <source>
        <dbReference type="EMBL" id="MFC0273799.1"/>
    </source>
</evidence>
<feature type="domain" description="Potassium channel" evidence="2">
    <location>
        <begin position="55"/>
        <end position="128"/>
    </location>
</feature>
<name>A0ABV6GJE3_9BACI</name>
<accession>A0ABV6GJE3</accession>
<dbReference type="EMBL" id="JBHLVO010000025">
    <property type="protein sequence ID" value="MFC0273799.1"/>
    <property type="molecule type" value="Genomic_DNA"/>
</dbReference>
<comment type="caution">
    <text evidence="3">The sequence shown here is derived from an EMBL/GenBank/DDBJ whole genome shotgun (WGS) entry which is preliminary data.</text>
</comment>
<keyword evidence="4" id="KW-1185">Reference proteome</keyword>
<sequence>MMGLLFGVVVAVCIFMSFNIMIRACMQRNFLSYETVLIITFLYLSLLVGFGMIFLIFTQSGVNVLYEGSLPVEGSYLDRLYTCFYFSAVTLFSVGYGDIIPVGYGRLIAVVEALIGYVLPAVFVARTVIGIDKR</sequence>
<proteinExistence type="predicted"/>
<dbReference type="Gene3D" id="1.10.287.70">
    <property type="match status" value="1"/>
</dbReference>
<keyword evidence="1" id="KW-1133">Transmembrane helix</keyword>